<comment type="similarity">
    <text evidence="1">Belongs to the 'phage' integrase family.</text>
</comment>
<dbReference type="Pfam" id="PF00589">
    <property type="entry name" value="Phage_integrase"/>
    <property type="match status" value="1"/>
</dbReference>
<comment type="caution">
    <text evidence="8">The sequence shown here is derived from an EMBL/GenBank/DDBJ whole genome shotgun (WGS) entry which is preliminary data.</text>
</comment>
<dbReference type="InterPro" id="IPR002104">
    <property type="entry name" value="Integrase_catalytic"/>
</dbReference>
<evidence type="ECO:0000259" key="6">
    <source>
        <dbReference type="PROSITE" id="PS51898"/>
    </source>
</evidence>
<keyword evidence="3 5" id="KW-0238">DNA-binding</keyword>
<dbReference type="PANTHER" id="PTHR30349">
    <property type="entry name" value="PHAGE INTEGRASE-RELATED"/>
    <property type="match status" value="1"/>
</dbReference>
<dbReference type="Gene3D" id="1.10.150.130">
    <property type="match status" value="1"/>
</dbReference>
<dbReference type="Gene3D" id="1.10.443.10">
    <property type="entry name" value="Intergrase catalytic core"/>
    <property type="match status" value="1"/>
</dbReference>
<evidence type="ECO:0000313" key="9">
    <source>
        <dbReference type="Proteomes" id="UP001198901"/>
    </source>
</evidence>
<dbReference type="RefSeq" id="WP_224528309.1">
    <property type="nucleotide sequence ID" value="NZ_JAIUJR010000005.1"/>
</dbReference>
<gene>
    <name evidence="8" type="ORF">LBU54_08465</name>
</gene>
<dbReference type="InterPro" id="IPR011010">
    <property type="entry name" value="DNA_brk_join_enz"/>
</dbReference>
<dbReference type="InterPro" id="IPR013762">
    <property type="entry name" value="Integrase-like_cat_sf"/>
</dbReference>
<reference evidence="9" key="1">
    <citation type="submission" date="2023-07" db="EMBL/GenBank/DDBJ databases">
        <authorList>
            <person name="Yue Y."/>
        </authorList>
    </citation>
    <scope>NUCLEOTIDE SEQUENCE [LARGE SCALE GENOMIC DNA]</scope>
    <source>
        <strain evidence="9">D23</strain>
    </source>
</reference>
<feature type="domain" description="Tyr recombinase" evidence="6">
    <location>
        <begin position="228"/>
        <end position="399"/>
    </location>
</feature>
<name>A0ABS7XRH7_9FLAO</name>
<keyword evidence="9" id="KW-1185">Reference proteome</keyword>
<evidence type="ECO:0000313" key="8">
    <source>
        <dbReference type="EMBL" id="MCA0132616.1"/>
    </source>
</evidence>
<dbReference type="InterPro" id="IPR050090">
    <property type="entry name" value="Tyrosine_recombinase_XerCD"/>
</dbReference>
<keyword evidence="4" id="KW-0233">DNA recombination</keyword>
<dbReference type="InterPro" id="IPR010998">
    <property type="entry name" value="Integrase_recombinase_N"/>
</dbReference>
<dbReference type="PROSITE" id="PS51900">
    <property type="entry name" value="CB"/>
    <property type="match status" value="1"/>
</dbReference>
<accession>A0ABS7XRH7</accession>
<sequence>MSISLKFYPNVHKKSVKTNRIPIYLWILLNGKKAEGRISLVPVSSAALEYWDKETQRFKKQFEQYKAYNLMLNTLENEFHNYLREYHNELAYIKPKDIRDHLLNRKSEVDNSNLLEAIRGYYTNDILPDRDKALGTKKNYKKSINHFCSFLSIHKLEDLRVEEFRRKHANWFLNYLKQPNHEIGKIGLKGQSINSVIKNIKPFFVKLQHEERINSNPFMGVRATPKKSFKPRLTNEDFRRIVELDLSQKPKLQPYRDIFLFLCYTGLSHCDAINLTTTDIKNGYIQLYRKKSNVSVKQFLTKQTKNIVKKYSGNIPEDRILPKRSLDKTNLNLKLIAILAGIDYNVTSYSARRFFRQSIHESGIRESLVVKTLMGHTQSQDMDSHYLFVNDQILKDAKKKLQKHFKHLIK</sequence>
<evidence type="ECO:0008006" key="10">
    <source>
        <dbReference type="Google" id="ProtNLM"/>
    </source>
</evidence>
<dbReference type="Proteomes" id="UP001198901">
    <property type="component" value="Unassembled WGS sequence"/>
</dbReference>
<proteinExistence type="inferred from homology"/>
<dbReference type="PANTHER" id="PTHR30349:SF64">
    <property type="entry name" value="PROPHAGE INTEGRASE INTD-RELATED"/>
    <property type="match status" value="1"/>
</dbReference>
<protein>
    <recommendedName>
        <fullName evidence="10">Site-specific recombinase XerD</fullName>
    </recommendedName>
</protein>
<dbReference type="EMBL" id="JAIUJR010000005">
    <property type="protein sequence ID" value="MCA0132616.1"/>
    <property type="molecule type" value="Genomic_DNA"/>
</dbReference>
<evidence type="ECO:0000256" key="5">
    <source>
        <dbReference type="PROSITE-ProRule" id="PRU01248"/>
    </source>
</evidence>
<dbReference type="InterPro" id="IPR044068">
    <property type="entry name" value="CB"/>
</dbReference>
<evidence type="ECO:0000256" key="1">
    <source>
        <dbReference type="ARBA" id="ARBA00008857"/>
    </source>
</evidence>
<keyword evidence="2" id="KW-0229">DNA integration</keyword>
<evidence type="ECO:0000256" key="2">
    <source>
        <dbReference type="ARBA" id="ARBA00022908"/>
    </source>
</evidence>
<feature type="domain" description="Core-binding (CB)" evidence="7">
    <location>
        <begin position="113"/>
        <end position="208"/>
    </location>
</feature>
<evidence type="ECO:0000259" key="7">
    <source>
        <dbReference type="PROSITE" id="PS51900"/>
    </source>
</evidence>
<evidence type="ECO:0000256" key="4">
    <source>
        <dbReference type="ARBA" id="ARBA00023172"/>
    </source>
</evidence>
<dbReference type="SUPFAM" id="SSF56349">
    <property type="entry name" value="DNA breaking-rejoining enzymes"/>
    <property type="match status" value="1"/>
</dbReference>
<dbReference type="PROSITE" id="PS51898">
    <property type="entry name" value="TYR_RECOMBINASE"/>
    <property type="match status" value="1"/>
</dbReference>
<evidence type="ECO:0000256" key="3">
    <source>
        <dbReference type="ARBA" id="ARBA00023125"/>
    </source>
</evidence>
<organism evidence="8 9">
    <name type="scientific">Winogradskyella alexanderae</name>
    <dbReference type="NCBI Taxonomy" id="2877123"/>
    <lineage>
        <taxon>Bacteria</taxon>
        <taxon>Pseudomonadati</taxon>
        <taxon>Bacteroidota</taxon>
        <taxon>Flavobacteriia</taxon>
        <taxon>Flavobacteriales</taxon>
        <taxon>Flavobacteriaceae</taxon>
        <taxon>Winogradskyella</taxon>
    </lineage>
</organism>